<keyword evidence="5" id="KW-1185">Reference proteome</keyword>
<dbReference type="AlphaFoldDB" id="A0A8K0K716"/>
<organism evidence="4 5">
    <name type="scientific">Ladona fulva</name>
    <name type="common">Scarce chaser dragonfly</name>
    <name type="synonym">Libellula fulva</name>
    <dbReference type="NCBI Taxonomy" id="123851"/>
    <lineage>
        <taxon>Eukaryota</taxon>
        <taxon>Metazoa</taxon>
        <taxon>Ecdysozoa</taxon>
        <taxon>Arthropoda</taxon>
        <taxon>Hexapoda</taxon>
        <taxon>Insecta</taxon>
        <taxon>Pterygota</taxon>
        <taxon>Palaeoptera</taxon>
        <taxon>Odonata</taxon>
        <taxon>Epiprocta</taxon>
        <taxon>Anisoptera</taxon>
        <taxon>Libelluloidea</taxon>
        <taxon>Libellulidae</taxon>
        <taxon>Ladona</taxon>
    </lineage>
</organism>
<dbReference type="OrthoDB" id="408631at2759"/>
<dbReference type="Gene3D" id="3.40.50.1820">
    <property type="entry name" value="alpha/beta hydrolase"/>
    <property type="match status" value="1"/>
</dbReference>
<keyword evidence="2" id="KW-0325">Glycoprotein</keyword>
<reference evidence="4" key="1">
    <citation type="submission" date="2013-04" db="EMBL/GenBank/DDBJ databases">
        <authorList>
            <person name="Qu J."/>
            <person name="Murali S.C."/>
            <person name="Bandaranaike D."/>
            <person name="Bellair M."/>
            <person name="Blankenburg K."/>
            <person name="Chao H."/>
            <person name="Dinh H."/>
            <person name="Doddapaneni H."/>
            <person name="Downs B."/>
            <person name="Dugan-Rocha S."/>
            <person name="Elkadiri S."/>
            <person name="Gnanaolivu R.D."/>
            <person name="Hernandez B."/>
            <person name="Javaid M."/>
            <person name="Jayaseelan J.C."/>
            <person name="Lee S."/>
            <person name="Li M."/>
            <person name="Ming W."/>
            <person name="Munidasa M."/>
            <person name="Muniz J."/>
            <person name="Nguyen L."/>
            <person name="Ongeri F."/>
            <person name="Osuji N."/>
            <person name="Pu L.-L."/>
            <person name="Puazo M."/>
            <person name="Qu C."/>
            <person name="Quiroz J."/>
            <person name="Raj R."/>
            <person name="Weissenberger G."/>
            <person name="Xin Y."/>
            <person name="Zou X."/>
            <person name="Han Y."/>
            <person name="Richards S."/>
            <person name="Worley K."/>
            <person name="Muzny D."/>
            <person name="Gibbs R."/>
        </authorList>
    </citation>
    <scope>NUCLEOTIDE SEQUENCE</scope>
    <source>
        <strain evidence="4">Sampled in the wild</strain>
    </source>
</reference>
<protein>
    <recommendedName>
        <fullName evidence="3">Carboxylesterase type B domain-containing protein</fullName>
    </recommendedName>
</protein>
<accession>A0A8K0K716</accession>
<name>A0A8K0K716_LADFU</name>
<dbReference type="SUPFAM" id="SSF53474">
    <property type="entry name" value="alpha/beta-Hydrolases"/>
    <property type="match status" value="1"/>
</dbReference>
<evidence type="ECO:0000256" key="2">
    <source>
        <dbReference type="ARBA" id="ARBA00023180"/>
    </source>
</evidence>
<comment type="caution">
    <text evidence="4">The sequence shown here is derived from an EMBL/GenBank/DDBJ whole genome shotgun (WGS) entry which is preliminary data.</text>
</comment>
<comment type="similarity">
    <text evidence="1">Belongs to the type-B carboxylesterase/lipase family.</text>
</comment>
<evidence type="ECO:0000259" key="3">
    <source>
        <dbReference type="Pfam" id="PF00135"/>
    </source>
</evidence>
<sequence length="324" mass="35412">MDRNQLSPRAPSWLPDVQVSNFARSRTNCDEDEPSSLPVMVWTHGGGYRQGSANQYGPKYLVQKGIVVVTIQYRLGSLGFLSHGDKDSPGNAALCDQLTALEWVKEHISAFGGDPNKVSLAGHDAGASAVMLLSQSKYGSGLFRSVVAMSGSSLSAWATEAEPSKEAGTLAKRVKCPTNNSTEAVKCLKEVSAEKLVLAESEMKVPGLQSKDAEADLTQLFSSSAPVVDGPTDFRFLPTILQEEPKEGLEKGLIPPIPLLTGITKDETSNLFSEQQKEEILKKIEEFPNYLNEIFLPRLVKTTKGYLRAGYLLWRASRMFDNDK</sequence>
<dbReference type="Proteomes" id="UP000792457">
    <property type="component" value="Unassembled WGS sequence"/>
</dbReference>
<dbReference type="InterPro" id="IPR002018">
    <property type="entry name" value="CarbesteraseB"/>
</dbReference>
<proteinExistence type="inferred from homology"/>
<gene>
    <name evidence="4" type="ORF">J437_LFUL009035</name>
</gene>
<evidence type="ECO:0000313" key="4">
    <source>
        <dbReference type="EMBL" id="KAG8229561.1"/>
    </source>
</evidence>
<feature type="domain" description="Carboxylesterase type B" evidence="3">
    <location>
        <begin position="32"/>
        <end position="285"/>
    </location>
</feature>
<dbReference type="InterPro" id="IPR029058">
    <property type="entry name" value="AB_hydrolase_fold"/>
</dbReference>
<dbReference type="InterPro" id="IPR051093">
    <property type="entry name" value="Neuroligin/BSAL"/>
</dbReference>
<dbReference type="Pfam" id="PF00135">
    <property type="entry name" value="COesterase"/>
    <property type="match status" value="1"/>
</dbReference>
<evidence type="ECO:0000256" key="1">
    <source>
        <dbReference type="ARBA" id="ARBA00005964"/>
    </source>
</evidence>
<evidence type="ECO:0000313" key="5">
    <source>
        <dbReference type="Proteomes" id="UP000792457"/>
    </source>
</evidence>
<dbReference type="PANTHER" id="PTHR43903">
    <property type="entry name" value="NEUROLIGIN"/>
    <property type="match status" value="1"/>
</dbReference>
<reference evidence="4" key="2">
    <citation type="submission" date="2017-10" db="EMBL/GenBank/DDBJ databases">
        <title>Ladona fulva Genome sequencing and assembly.</title>
        <authorList>
            <person name="Murali S."/>
            <person name="Richards S."/>
            <person name="Bandaranaike D."/>
            <person name="Bellair M."/>
            <person name="Blankenburg K."/>
            <person name="Chao H."/>
            <person name="Dinh H."/>
            <person name="Doddapaneni H."/>
            <person name="Dugan-Rocha S."/>
            <person name="Elkadiri S."/>
            <person name="Gnanaolivu R."/>
            <person name="Hernandez B."/>
            <person name="Skinner E."/>
            <person name="Javaid M."/>
            <person name="Lee S."/>
            <person name="Li M."/>
            <person name="Ming W."/>
            <person name="Munidasa M."/>
            <person name="Muniz J."/>
            <person name="Nguyen L."/>
            <person name="Hughes D."/>
            <person name="Osuji N."/>
            <person name="Pu L.-L."/>
            <person name="Puazo M."/>
            <person name="Qu C."/>
            <person name="Quiroz J."/>
            <person name="Raj R."/>
            <person name="Weissenberger G."/>
            <person name="Xin Y."/>
            <person name="Zou X."/>
            <person name="Han Y."/>
            <person name="Worley K."/>
            <person name="Muzny D."/>
            <person name="Gibbs R."/>
        </authorList>
    </citation>
    <scope>NUCLEOTIDE SEQUENCE</scope>
    <source>
        <strain evidence="4">Sampled in the wild</strain>
    </source>
</reference>
<dbReference type="EMBL" id="KZ308434">
    <property type="protein sequence ID" value="KAG8229561.1"/>
    <property type="molecule type" value="Genomic_DNA"/>
</dbReference>